<evidence type="ECO:0000313" key="3">
    <source>
        <dbReference type="Proteomes" id="UP000054466"/>
    </source>
</evidence>
<dbReference type="EMBL" id="KN847046">
    <property type="protein sequence ID" value="KIW23000.1"/>
    <property type="molecule type" value="Genomic_DNA"/>
</dbReference>
<protein>
    <submittedName>
        <fullName evidence="2">Uncharacterized protein</fullName>
    </submittedName>
</protein>
<accession>A0A0D2BXI0</accession>
<proteinExistence type="predicted"/>
<feature type="region of interest" description="Disordered" evidence="1">
    <location>
        <begin position="1"/>
        <end position="101"/>
    </location>
</feature>
<dbReference type="AlphaFoldDB" id="A0A0D2BXI0"/>
<evidence type="ECO:0000313" key="2">
    <source>
        <dbReference type="EMBL" id="KIW23000.1"/>
    </source>
</evidence>
<dbReference type="Proteomes" id="UP000054466">
    <property type="component" value="Unassembled WGS sequence"/>
</dbReference>
<feature type="compositionally biased region" description="Polar residues" evidence="1">
    <location>
        <begin position="90"/>
        <end position="101"/>
    </location>
</feature>
<evidence type="ECO:0000256" key="1">
    <source>
        <dbReference type="SAM" id="MobiDB-lite"/>
    </source>
</evidence>
<gene>
    <name evidence="2" type="ORF">PV07_11235</name>
</gene>
<sequence length="134" mass="14922">MLASRAAKPKLSLSISTASAQTARPTLSLKSPMTPLRSPLKSPISPSPASPTARNTRLNQRGYSTMQQPTYSYVNTSSSRSILKKSPSKTSTQQRRQLSFSDTPVVYSVTPIEEEGYYGSHVKMSRDERRWARR</sequence>
<feature type="compositionally biased region" description="Polar residues" evidence="1">
    <location>
        <begin position="52"/>
        <end position="76"/>
    </location>
</feature>
<reference evidence="2 3" key="1">
    <citation type="submission" date="2015-01" db="EMBL/GenBank/DDBJ databases">
        <title>The Genome Sequence of Cladophialophora immunda CBS83496.</title>
        <authorList>
            <consortium name="The Broad Institute Genomics Platform"/>
            <person name="Cuomo C."/>
            <person name="de Hoog S."/>
            <person name="Gorbushina A."/>
            <person name="Stielow B."/>
            <person name="Teixiera M."/>
            <person name="Abouelleil A."/>
            <person name="Chapman S.B."/>
            <person name="Priest M."/>
            <person name="Young S.K."/>
            <person name="Wortman J."/>
            <person name="Nusbaum C."/>
            <person name="Birren B."/>
        </authorList>
    </citation>
    <scope>NUCLEOTIDE SEQUENCE [LARGE SCALE GENOMIC DNA]</scope>
    <source>
        <strain evidence="2 3">CBS 83496</strain>
    </source>
</reference>
<dbReference type="HOGENOM" id="CLU_148130_0_0_1"/>
<organism evidence="2 3">
    <name type="scientific">Cladophialophora immunda</name>
    <dbReference type="NCBI Taxonomy" id="569365"/>
    <lineage>
        <taxon>Eukaryota</taxon>
        <taxon>Fungi</taxon>
        <taxon>Dikarya</taxon>
        <taxon>Ascomycota</taxon>
        <taxon>Pezizomycotina</taxon>
        <taxon>Eurotiomycetes</taxon>
        <taxon>Chaetothyriomycetidae</taxon>
        <taxon>Chaetothyriales</taxon>
        <taxon>Herpotrichiellaceae</taxon>
        <taxon>Cladophialophora</taxon>
    </lineage>
</organism>
<dbReference type="OrthoDB" id="5357531at2759"/>
<dbReference type="STRING" id="569365.A0A0D2BXI0"/>
<dbReference type="VEuPathDB" id="FungiDB:PV07_11235"/>
<feature type="compositionally biased region" description="Polar residues" evidence="1">
    <location>
        <begin position="13"/>
        <end position="31"/>
    </location>
</feature>
<name>A0A0D2BXI0_9EURO</name>
<keyword evidence="3" id="KW-1185">Reference proteome</keyword>
<dbReference type="RefSeq" id="XP_016243216.1">
    <property type="nucleotide sequence ID" value="XM_016398654.1"/>
</dbReference>
<dbReference type="GeneID" id="27350429"/>